<keyword evidence="2" id="KW-1185">Reference proteome</keyword>
<name>A0A9W7D0N8_9STRA</name>
<organism evidence="1 2">
    <name type="scientific">Phytophthora fragariaefolia</name>
    <dbReference type="NCBI Taxonomy" id="1490495"/>
    <lineage>
        <taxon>Eukaryota</taxon>
        <taxon>Sar</taxon>
        <taxon>Stramenopiles</taxon>
        <taxon>Oomycota</taxon>
        <taxon>Peronosporomycetes</taxon>
        <taxon>Peronosporales</taxon>
        <taxon>Peronosporaceae</taxon>
        <taxon>Phytophthora</taxon>
    </lineage>
</organism>
<evidence type="ECO:0000313" key="1">
    <source>
        <dbReference type="EMBL" id="GMF50733.1"/>
    </source>
</evidence>
<dbReference type="EMBL" id="BSXT01002770">
    <property type="protein sequence ID" value="GMF50733.1"/>
    <property type="molecule type" value="Genomic_DNA"/>
</dbReference>
<sequence length="127" mass="13532">MQNDERDPQVRHGKLQLSTVGSKLAGVMVIRYMSHIGVDHTLFWCYTSVHRTCTSPDQYHAGGKAGAEEAHGGAADAAAAAQDQCARDVSGGERAAAARGVLHVAPLPAQVRARPGRVREARGPVYF</sequence>
<reference evidence="1" key="1">
    <citation type="submission" date="2023-04" db="EMBL/GenBank/DDBJ databases">
        <title>Phytophthora fragariaefolia NBRC 109709.</title>
        <authorList>
            <person name="Ichikawa N."/>
            <person name="Sato H."/>
            <person name="Tonouchi N."/>
        </authorList>
    </citation>
    <scope>NUCLEOTIDE SEQUENCE</scope>
    <source>
        <strain evidence="1">NBRC 109709</strain>
    </source>
</reference>
<accession>A0A9W7D0N8</accession>
<comment type="caution">
    <text evidence="1">The sequence shown here is derived from an EMBL/GenBank/DDBJ whole genome shotgun (WGS) entry which is preliminary data.</text>
</comment>
<evidence type="ECO:0000313" key="2">
    <source>
        <dbReference type="Proteomes" id="UP001165121"/>
    </source>
</evidence>
<dbReference type="AlphaFoldDB" id="A0A9W7D0N8"/>
<protein>
    <submittedName>
        <fullName evidence="1">Unnamed protein product</fullName>
    </submittedName>
</protein>
<dbReference type="Proteomes" id="UP001165121">
    <property type="component" value="Unassembled WGS sequence"/>
</dbReference>
<proteinExistence type="predicted"/>
<gene>
    <name evidence="1" type="ORF">Pfra01_002029900</name>
</gene>